<keyword evidence="3" id="KW-1185">Reference proteome</keyword>
<dbReference type="RefSeq" id="WP_205737917.1">
    <property type="nucleotide sequence ID" value="NZ_CP018632.1"/>
</dbReference>
<dbReference type="KEGG" id="gai:IMCC3135_05330"/>
<keyword evidence="1" id="KW-0732">Signal</keyword>
<reference evidence="2 3" key="1">
    <citation type="submission" date="2016-12" db="EMBL/GenBank/DDBJ databases">
        <authorList>
            <person name="Song W.-J."/>
            <person name="Kurnit D.M."/>
        </authorList>
    </citation>
    <scope>NUCLEOTIDE SEQUENCE [LARGE SCALE GENOMIC DNA]</scope>
    <source>
        <strain evidence="2 3">IMCC3135</strain>
    </source>
</reference>
<proteinExistence type="predicted"/>
<gene>
    <name evidence="2" type="ORF">IMCC3135_05330</name>
</gene>
<sequence>MDKTIRTPLLATLLMIAATNAAAGEADVVGGSITALGDGKFRIDATVLHEDSGWDHYADRWDVLAVDGRILGSRELAHPHENEQPFTRSLTLALPEGMSVVKLQAHDSVHGLGGKIFELAVPSQ</sequence>
<protein>
    <submittedName>
        <fullName evidence="2">Uncharacterized protein</fullName>
    </submittedName>
</protein>
<evidence type="ECO:0000313" key="2">
    <source>
        <dbReference type="EMBL" id="ASJ71179.1"/>
    </source>
</evidence>
<dbReference type="EMBL" id="CP018632">
    <property type="protein sequence ID" value="ASJ71179.1"/>
    <property type="molecule type" value="Genomic_DNA"/>
</dbReference>
<feature type="signal peptide" evidence="1">
    <location>
        <begin position="1"/>
        <end position="23"/>
    </location>
</feature>
<dbReference type="Proteomes" id="UP000250079">
    <property type="component" value="Chromosome"/>
</dbReference>
<organism evidence="2 3">
    <name type="scientific">Granulosicoccus antarcticus IMCC3135</name>
    <dbReference type="NCBI Taxonomy" id="1192854"/>
    <lineage>
        <taxon>Bacteria</taxon>
        <taxon>Pseudomonadati</taxon>
        <taxon>Pseudomonadota</taxon>
        <taxon>Gammaproteobacteria</taxon>
        <taxon>Chromatiales</taxon>
        <taxon>Granulosicoccaceae</taxon>
        <taxon>Granulosicoccus</taxon>
    </lineage>
</organism>
<name>A0A2Z2NJ37_9GAMM</name>
<evidence type="ECO:0000313" key="3">
    <source>
        <dbReference type="Proteomes" id="UP000250079"/>
    </source>
</evidence>
<accession>A0A2Z2NJ37</accession>
<feature type="chain" id="PRO_5016277020" evidence="1">
    <location>
        <begin position="24"/>
        <end position="124"/>
    </location>
</feature>
<dbReference type="AlphaFoldDB" id="A0A2Z2NJ37"/>
<evidence type="ECO:0000256" key="1">
    <source>
        <dbReference type="SAM" id="SignalP"/>
    </source>
</evidence>